<evidence type="ECO:0000313" key="1">
    <source>
        <dbReference type="EMBL" id="QWS32634.1"/>
    </source>
</evidence>
<protein>
    <submittedName>
        <fullName evidence="1">Uncharacterized protein</fullName>
    </submittedName>
</protein>
<accession>A0ACD1E126</accession>
<dbReference type="EMBL" id="CP076544">
    <property type="protein sequence ID" value="QWS32634.1"/>
    <property type="molecule type" value="Genomic_DNA"/>
</dbReference>
<organism evidence="1 2">
    <name type="scientific">Curtobacterium aetherium</name>
    <dbReference type="NCBI Taxonomy" id="2841594"/>
    <lineage>
        <taxon>Bacteria</taxon>
        <taxon>Bacillati</taxon>
        <taxon>Actinomycetota</taxon>
        <taxon>Actinomycetes</taxon>
        <taxon>Micrococcales</taxon>
        <taxon>Microbacteriaceae</taxon>
        <taxon>Curtobacterium</taxon>
    </lineage>
</organism>
<sequence>MTTTDPMRELFTANVREVRTASTTGQAMSLAGLLVVLVSALSVVGAAVTAVVLFAVVLAPMLSFAFGATLL</sequence>
<evidence type="ECO:0000313" key="2">
    <source>
        <dbReference type="Proteomes" id="UP000681794"/>
    </source>
</evidence>
<gene>
    <name evidence="1" type="ORF">KM842_10070</name>
</gene>
<keyword evidence="2" id="KW-1185">Reference proteome</keyword>
<reference evidence="1" key="1">
    <citation type="submission" date="2021-06" db="EMBL/GenBank/DDBJ databases">
        <authorList>
            <person name="Ellington A.J."/>
            <person name="Bryan N.C."/>
            <person name="Christner B.C."/>
            <person name="Reisch C.R."/>
        </authorList>
    </citation>
    <scope>NUCLEOTIDE SEQUENCE</scope>
    <source>
        <strain evidence="1">L6-1</strain>
    </source>
</reference>
<name>A0ACD1E126_9MICO</name>
<proteinExistence type="predicted"/>
<dbReference type="Proteomes" id="UP000681794">
    <property type="component" value="Chromosome"/>
</dbReference>